<dbReference type="Gene3D" id="3.30.830.10">
    <property type="entry name" value="Metalloenzyme, LuxS/M16 peptidase-like"/>
    <property type="match status" value="2"/>
</dbReference>
<dbReference type="PANTHER" id="PTHR11851">
    <property type="entry name" value="METALLOPROTEASE"/>
    <property type="match status" value="1"/>
</dbReference>
<evidence type="ECO:0000256" key="15">
    <source>
        <dbReference type="ARBA" id="ARBA00081098"/>
    </source>
</evidence>
<dbReference type="InterPro" id="IPR011765">
    <property type="entry name" value="Pept_M16_N"/>
</dbReference>
<name>A0A8D2L5A4_VARKO</name>
<keyword evidence="20" id="KW-1185">Reference proteome</keyword>
<keyword evidence="7" id="KW-0249">Electron transport</keyword>
<keyword evidence="2" id="KW-0813">Transport</keyword>
<evidence type="ECO:0000313" key="20">
    <source>
        <dbReference type="Proteomes" id="UP000694545"/>
    </source>
</evidence>
<dbReference type="FunFam" id="3.30.830.10:FF:000001">
    <property type="entry name" value="Mitochondrial-processing peptidase subunit beta, mitochondrial"/>
    <property type="match status" value="1"/>
</dbReference>
<reference evidence="19" key="1">
    <citation type="submission" date="2025-08" db="UniProtKB">
        <authorList>
            <consortium name="Ensembl"/>
        </authorList>
    </citation>
    <scope>IDENTIFICATION</scope>
</reference>
<evidence type="ECO:0000256" key="4">
    <source>
        <dbReference type="ARBA" id="ARBA00022660"/>
    </source>
</evidence>
<evidence type="ECO:0000313" key="19">
    <source>
        <dbReference type="Ensembl" id="ENSVKKP00000016805.1"/>
    </source>
</evidence>
<comment type="similarity">
    <text evidence="11">Belongs to the peptidase M16 family. UQCRC1/QCR1 subfamily.</text>
</comment>
<evidence type="ECO:0000256" key="9">
    <source>
        <dbReference type="ARBA" id="ARBA00023128"/>
    </source>
</evidence>
<evidence type="ECO:0000259" key="17">
    <source>
        <dbReference type="Pfam" id="PF00675"/>
    </source>
</evidence>
<evidence type="ECO:0000256" key="13">
    <source>
        <dbReference type="ARBA" id="ARBA00070376"/>
    </source>
</evidence>
<evidence type="ECO:0000256" key="14">
    <source>
        <dbReference type="ARBA" id="ARBA00076278"/>
    </source>
</evidence>
<gene>
    <name evidence="19" type="primary">LOC123034139</name>
</gene>
<evidence type="ECO:0000256" key="5">
    <source>
        <dbReference type="ARBA" id="ARBA00022792"/>
    </source>
</evidence>
<keyword evidence="3" id="KW-0597">Phosphoprotein</keyword>
<dbReference type="Proteomes" id="UP000694545">
    <property type="component" value="Unplaced"/>
</dbReference>
<keyword evidence="4" id="KW-0679">Respiratory chain</keyword>
<feature type="domain" description="Peptidase M16 C-terminal" evidence="18">
    <location>
        <begin position="228"/>
        <end position="412"/>
    </location>
</feature>
<dbReference type="GO" id="GO:0032991">
    <property type="term" value="C:protein-containing complex"/>
    <property type="evidence" value="ECO:0007669"/>
    <property type="project" value="UniProtKB-ARBA"/>
</dbReference>
<evidence type="ECO:0000256" key="2">
    <source>
        <dbReference type="ARBA" id="ARBA00022448"/>
    </source>
</evidence>
<dbReference type="SUPFAM" id="SSF63411">
    <property type="entry name" value="LuxS/MPP-like metallohydrolase"/>
    <property type="match status" value="2"/>
</dbReference>
<evidence type="ECO:0000256" key="3">
    <source>
        <dbReference type="ARBA" id="ARBA00022553"/>
    </source>
</evidence>
<dbReference type="InterPro" id="IPR050361">
    <property type="entry name" value="MPP/UQCRC_Complex"/>
</dbReference>
<comment type="subunit">
    <text evidence="12">Component of the ubiquinol-cytochrome c oxidoreductase (cytochrome b-c1 complex, complex III, CIII), a multisubunit enzyme composed of 11 subunits. The complex is composed of 3 respiratory subunits cytochrome b, cytochrome c1 and Rieske protein UQCRFS1, 2 core protein subunits UQCRC1/QCR1 and UQCRC2/QCR2, and 6 low-molecular weight protein subunits UQCRH/QCR6, UQCRB/QCR7, UQCRQ/QCR8, UQCR10/QCR9, UQCR11/QCR10 and subunit 9, the cleavage product of Rieske protein UQCRFS1. The complex exists as an obligatory dimer and forms supercomplexes (SCs) in the inner mitochondrial membrane with NADH-ubiquinone oxidoreductase (complex I, CI) and cytochrome c oxidase (complex IV, CIV), resulting in different assemblies (supercomplex SCI(1)III(2)IV(1) and megacomplex MCI(2)III(2)IV(2)). Interacts with UQCC6. Interacts with STMP1.</text>
</comment>
<dbReference type="InterPro" id="IPR011249">
    <property type="entry name" value="Metalloenz_LuxS/M16"/>
</dbReference>
<reference evidence="19" key="2">
    <citation type="submission" date="2025-09" db="UniProtKB">
        <authorList>
            <consortium name="Ensembl"/>
        </authorList>
    </citation>
    <scope>IDENTIFICATION</scope>
</reference>
<feature type="domain" description="Peptidase M16 N-terminal" evidence="17">
    <location>
        <begin position="75"/>
        <end position="221"/>
    </location>
</feature>
<comment type="subcellular location">
    <subcellularLocation>
        <location evidence="1">Mitochondrion inner membrane</location>
        <topology evidence="1">Peripheral membrane protein</topology>
        <orientation evidence="1">Matrix side</orientation>
    </subcellularLocation>
</comment>
<dbReference type="AlphaFoldDB" id="A0A8D2L5A4"/>
<dbReference type="Pfam" id="PF05193">
    <property type="entry name" value="Peptidase_M16_C"/>
    <property type="match status" value="1"/>
</dbReference>
<keyword evidence="5" id="KW-0999">Mitochondrion inner membrane</keyword>
<evidence type="ECO:0000256" key="10">
    <source>
        <dbReference type="ARBA" id="ARBA00023136"/>
    </source>
</evidence>
<evidence type="ECO:0000256" key="11">
    <source>
        <dbReference type="ARBA" id="ARBA00061208"/>
    </source>
</evidence>
<keyword evidence="8" id="KW-0007">Acetylation</keyword>
<evidence type="ECO:0000256" key="7">
    <source>
        <dbReference type="ARBA" id="ARBA00022982"/>
    </source>
</evidence>
<evidence type="ECO:0000256" key="12">
    <source>
        <dbReference type="ARBA" id="ARBA00064195"/>
    </source>
</evidence>
<keyword evidence="9" id="KW-0496">Mitochondrion</keyword>
<dbReference type="InterPro" id="IPR007863">
    <property type="entry name" value="Peptidase_M16_C"/>
</dbReference>
<keyword evidence="10" id="KW-0472">Membrane</keyword>
<sequence length="497" mass="54969">MRSFLLSSCLGLRGKMAASSVYRVAGCVAGRALLRGSRSPPALWSLTRRGSTATYAQVLHNIPETEITTLDNGFRIASEQSNQPTCTVGVWIGVGSRYETEKNNGVGNFVEHMAFKGTKNRSCAELEKEVESMGAHLNSYSSREQTAFFMKALPKDLPKAIEILADVVQNCSLEDSQIEKQRSVILQEMKEMDTCLSTVVFDYLHSTAYQGTALSQTVEGTTANIKRLTRADLAEYIETHFKAPRMVLAAAGDINHKELVDLAKQHFGNLSSEYSEDTIPVLPRCRFTGSEVQVRDDAFPLAHIAVAVEGPGWASPDNIPLLVANAIIGRYDPTFGGGKNQSCRLASIFSQTKMCQRFQAFNTCYSDTGLFGFYLATDALNVEEAFNTAQHEWIRLCTSLTESEIKRGKNILRNTLIAQLDGTTPACETIGSHVLNYGRRISLAEWDARLSEIDARMVLDVCNKYIYDKCPAVSAIGPIEQLPDYVRVRSSMHWILT</sequence>
<evidence type="ECO:0000256" key="8">
    <source>
        <dbReference type="ARBA" id="ARBA00022990"/>
    </source>
</evidence>
<evidence type="ECO:0000256" key="1">
    <source>
        <dbReference type="ARBA" id="ARBA00004443"/>
    </source>
</evidence>
<dbReference type="GO" id="GO:0005743">
    <property type="term" value="C:mitochondrial inner membrane"/>
    <property type="evidence" value="ECO:0007669"/>
    <property type="project" value="UniProtKB-SubCell"/>
</dbReference>
<evidence type="ECO:0000256" key="16">
    <source>
        <dbReference type="ARBA" id="ARBA00082886"/>
    </source>
</evidence>
<dbReference type="OMA" id="HFAQGEW"/>
<dbReference type="PANTHER" id="PTHR11851:SF116">
    <property type="entry name" value="CYTOCHROME B-C1 COMPLEX SUBUNIT 1, MITOCHONDRIAL"/>
    <property type="match status" value="1"/>
</dbReference>
<dbReference type="FunFam" id="3.30.830.10:FF:000016">
    <property type="entry name" value="Cytochrome b-c1 complex subunit 1, mitochondrial"/>
    <property type="match status" value="1"/>
</dbReference>
<evidence type="ECO:0000256" key="6">
    <source>
        <dbReference type="ARBA" id="ARBA00022946"/>
    </source>
</evidence>
<accession>A0A8D2L5A4</accession>
<dbReference type="Pfam" id="PF00675">
    <property type="entry name" value="Peptidase_M16"/>
    <property type="match status" value="1"/>
</dbReference>
<protein>
    <recommendedName>
        <fullName evidence="13">Cytochrome b-c1 complex subunit 1, mitochondrial</fullName>
    </recommendedName>
    <alternativeName>
        <fullName evidence="14">Complex III subunit 1</fullName>
    </alternativeName>
    <alternativeName>
        <fullName evidence="15">Core protein I</fullName>
    </alternativeName>
    <alternativeName>
        <fullName evidence="16">Ubiquinol-cytochrome-c reductase complex core protein 1</fullName>
    </alternativeName>
</protein>
<proteinExistence type="inferred from homology"/>
<organism evidence="19 20">
    <name type="scientific">Varanus komodoensis</name>
    <name type="common">Komodo dragon</name>
    <dbReference type="NCBI Taxonomy" id="61221"/>
    <lineage>
        <taxon>Eukaryota</taxon>
        <taxon>Metazoa</taxon>
        <taxon>Chordata</taxon>
        <taxon>Craniata</taxon>
        <taxon>Vertebrata</taxon>
        <taxon>Euteleostomi</taxon>
        <taxon>Lepidosauria</taxon>
        <taxon>Squamata</taxon>
        <taxon>Bifurcata</taxon>
        <taxon>Unidentata</taxon>
        <taxon>Episquamata</taxon>
        <taxon>Toxicofera</taxon>
        <taxon>Anguimorpha</taxon>
        <taxon>Paleoanguimorpha</taxon>
        <taxon>Varanoidea</taxon>
        <taxon>Varanidae</taxon>
        <taxon>Varanus</taxon>
    </lineage>
</organism>
<dbReference type="Ensembl" id="ENSVKKT00000017223.1">
    <property type="protein sequence ID" value="ENSVKKP00000016805.1"/>
    <property type="gene ID" value="ENSVKKG00000011486.1"/>
</dbReference>
<evidence type="ECO:0000259" key="18">
    <source>
        <dbReference type="Pfam" id="PF05193"/>
    </source>
</evidence>
<keyword evidence="6" id="KW-0809">Transit peptide</keyword>
<dbReference type="GO" id="GO:0046872">
    <property type="term" value="F:metal ion binding"/>
    <property type="evidence" value="ECO:0007669"/>
    <property type="project" value="InterPro"/>
</dbReference>